<feature type="region of interest" description="Disordered" evidence="6">
    <location>
        <begin position="343"/>
        <end position="395"/>
    </location>
</feature>
<evidence type="ECO:0000256" key="3">
    <source>
        <dbReference type="ARBA" id="ARBA00023125"/>
    </source>
</evidence>
<proteinExistence type="predicted"/>
<dbReference type="SMART" id="SM00717">
    <property type="entry name" value="SANT"/>
    <property type="match status" value="1"/>
</dbReference>
<feature type="region of interest" description="Disordered" evidence="6">
    <location>
        <begin position="103"/>
        <end position="225"/>
    </location>
</feature>
<dbReference type="GO" id="GO:0005634">
    <property type="term" value="C:nucleus"/>
    <property type="evidence" value="ECO:0007669"/>
    <property type="project" value="UniProtKB-SubCell"/>
</dbReference>
<organism evidence="10 11">
    <name type="scientific">Spinacia oleracea</name>
    <name type="common">Spinach</name>
    <dbReference type="NCBI Taxonomy" id="3562"/>
    <lineage>
        <taxon>Eukaryota</taxon>
        <taxon>Viridiplantae</taxon>
        <taxon>Streptophyta</taxon>
        <taxon>Embryophyta</taxon>
        <taxon>Tracheophyta</taxon>
        <taxon>Spermatophyta</taxon>
        <taxon>Magnoliopsida</taxon>
        <taxon>eudicotyledons</taxon>
        <taxon>Gunneridae</taxon>
        <taxon>Pentapetalae</taxon>
        <taxon>Caryophyllales</taxon>
        <taxon>Chenopodiaceae</taxon>
        <taxon>Chenopodioideae</taxon>
        <taxon>Anserineae</taxon>
        <taxon>Spinacia</taxon>
    </lineage>
</organism>
<dbReference type="PROSITE" id="PS51294">
    <property type="entry name" value="HTH_MYB"/>
    <property type="match status" value="1"/>
</dbReference>
<dbReference type="PROSITE" id="PS51293">
    <property type="entry name" value="SANT"/>
    <property type="match status" value="1"/>
</dbReference>
<dbReference type="InterPro" id="IPR009057">
    <property type="entry name" value="Homeodomain-like_sf"/>
</dbReference>
<evidence type="ECO:0000256" key="4">
    <source>
        <dbReference type="ARBA" id="ARBA00023163"/>
    </source>
</evidence>
<dbReference type="KEGG" id="soe:110795337"/>
<keyword evidence="3" id="KW-0238">DNA-binding</keyword>
<reference evidence="10" key="1">
    <citation type="journal article" date="2021" name="Nat. Commun.">
        <title>Genomic analyses provide insights into spinach domestication and the genetic basis of agronomic traits.</title>
        <authorList>
            <person name="Cai X."/>
            <person name="Sun X."/>
            <person name="Xu C."/>
            <person name="Sun H."/>
            <person name="Wang X."/>
            <person name="Ge C."/>
            <person name="Zhang Z."/>
            <person name="Wang Q."/>
            <person name="Fei Z."/>
            <person name="Jiao C."/>
            <person name="Wang Q."/>
        </authorList>
    </citation>
    <scope>NUCLEOTIDE SEQUENCE [LARGE SCALE GENOMIC DNA]</scope>
    <source>
        <strain evidence="10">cv. Varoflay</strain>
    </source>
</reference>
<dbReference type="InterPro" id="IPR017884">
    <property type="entry name" value="SANT_dom"/>
</dbReference>
<feature type="region of interest" description="Disordered" evidence="6">
    <location>
        <begin position="1"/>
        <end position="46"/>
    </location>
</feature>
<evidence type="ECO:0000256" key="2">
    <source>
        <dbReference type="ARBA" id="ARBA00023015"/>
    </source>
</evidence>
<reference evidence="11" key="2">
    <citation type="submission" date="2025-08" db="UniProtKB">
        <authorList>
            <consortium name="RefSeq"/>
        </authorList>
    </citation>
    <scope>IDENTIFICATION</scope>
    <source>
        <tissue evidence="11">Leaf</tissue>
    </source>
</reference>
<dbReference type="RefSeq" id="XP_021856034.1">
    <property type="nucleotide sequence ID" value="XM_022000342.2"/>
</dbReference>
<feature type="compositionally biased region" description="Polar residues" evidence="6">
    <location>
        <begin position="149"/>
        <end position="170"/>
    </location>
</feature>
<sequence>MPCSSSTMVTQEETSVAQSDSGNRNSSVAGAQTGVGEGQIPKIRKPYTITKQRERWTEEEHKKFLEALKLYGRAWRKIEDHVGSKTAVQIRSHAQKFFSKVVRETNNSNANSVADPIEIPPPRPKRKPSHPYPRKLVLPSRKDMPMEQGSRSVSPNSSLSEQENQSPTSVLSAAASDMLASADSAAPKSSPSPVSSGNFGDQVAKLQSEDNAPQGEVQESKSGSTVPASVKLELFPVKESVHKEESACTKVLKLFGKDVVVPGNPESFTSLSKSPSLDMGEGVLQAGPEDFQAADNSVRIVGNAQDHMKFYYVDKNANQVEKPTPLPWWVFFRGMSVPPFVETQEKETQREGSSGESNSDSVNGGETQDKNWETETESGQCGPVSDKEIKFVEDSPSLIEKRSSVDKCRKGFVPYKRCLSERDMESTIGSEDRESQRVRLCL</sequence>
<feature type="domain" description="SANT" evidence="8">
    <location>
        <begin position="51"/>
        <end position="102"/>
    </location>
</feature>
<gene>
    <name evidence="11" type="primary">LOC110795337</name>
</gene>
<feature type="domain" description="Myb-like" evidence="7">
    <location>
        <begin position="48"/>
        <end position="98"/>
    </location>
</feature>
<name>A0A9R0IUZ2_SPIOL</name>
<dbReference type="Proteomes" id="UP000813463">
    <property type="component" value="Chromosome 4"/>
</dbReference>
<evidence type="ECO:0000259" key="9">
    <source>
        <dbReference type="PROSITE" id="PS51294"/>
    </source>
</evidence>
<evidence type="ECO:0000259" key="7">
    <source>
        <dbReference type="PROSITE" id="PS50090"/>
    </source>
</evidence>
<keyword evidence="4" id="KW-0804">Transcription</keyword>
<dbReference type="AlphaFoldDB" id="A0A9R0IUZ2"/>
<evidence type="ECO:0000313" key="10">
    <source>
        <dbReference type="Proteomes" id="UP000813463"/>
    </source>
</evidence>
<evidence type="ECO:0000256" key="1">
    <source>
        <dbReference type="ARBA" id="ARBA00004123"/>
    </source>
</evidence>
<dbReference type="InterPro" id="IPR006447">
    <property type="entry name" value="Myb_dom_plants"/>
</dbReference>
<feature type="domain" description="HTH myb-type" evidence="9">
    <location>
        <begin position="48"/>
        <end position="102"/>
    </location>
</feature>
<keyword evidence="5" id="KW-0539">Nucleus</keyword>
<protein>
    <submittedName>
        <fullName evidence="11">Protein REVEILLE 1 isoform X2</fullName>
    </submittedName>
</protein>
<dbReference type="SUPFAM" id="SSF46689">
    <property type="entry name" value="Homeodomain-like"/>
    <property type="match status" value="1"/>
</dbReference>
<accession>A0A9R0IUZ2</accession>
<feature type="compositionally biased region" description="Polar residues" evidence="6">
    <location>
        <begin position="1"/>
        <end position="30"/>
    </location>
</feature>
<dbReference type="PANTHER" id="PTHR12802">
    <property type="entry name" value="SWI/SNF COMPLEX-RELATED"/>
    <property type="match status" value="1"/>
</dbReference>
<keyword evidence="2" id="KW-0805">Transcription regulation</keyword>
<feature type="compositionally biased region" description="Basic and acidic residues" evidence="6">
    <location>
        <begin position="385"/>
        <end position="395"/>
    </location>
</feature>
<keyword evidence="10" id="KW-1185">Reference proteome</keyword>
<dbReference type="PANTHER" id="PTHR12802:SF155">
    <property type="entry name" value="DEUBIQUITINASE MYSM1"/>
    <property type="match status" value="1"/>
</dbReference>
<dbReference type="NCBIfam" id="TIGR01557">
    <property type="entry name" value="myb_SHAQKYF"/>
    <property type="match status" value="1"/>
</dbReference>
<evidence type="ECO:0000313" key="11">
    <source>
        <dbReference type="RefSeq" id="XP_021856034.1"/>
    </source>
</evidence>
<dbReference type="Gene3D" id="1.10.10.60">
    <property type="entry name" value="Homeodomain-like"/>
    <property type="match status" value="1"/>
</dbReference>
<evidence type="ECO:0000256" key="5">
    <source>
        <dbReference type="ARBA" id="ARBA00023242"/>
    </source>
</evidence>
<dbReference type="FunFam" id="1.10.10.60:FF:000023">
    <property type="entry name" value="protein REVEILLE 6 isoform X1"/>
    <property type="match status" value="1"/>
</dbReference>
<evidence type="ECO:0000259" key="8">
    <source>
        <dbReference type="PROSITE" id="PS51293"/>
    </source>
</evidence>
<feature type="compositionally biased region" description="Low complexity" evidence="6">
    <location>
        <begin position="171"/>
        <end position="196"/>
    </location>
</feature>
<dbReference type="GeneID" id="110795337"/>
<evidence type="ECO:0000256" key="6">
    <source>
        <dbReference type="SAM" id="MobiDB-lite"/>
    </source>
</evidence>
<dbReference type="GO" id="GO:0010468">
    <property type="term" value="P:regulation of gene expression"/>
    <property type="evidence" value="ECO:0007669"/>
    <property type="project" value="UniProtKB-ARBA"/>
</dbReference>
<dbReference type="GO" id="GO:0003677">
    <property type="term" value="F:DNA binding"/>
    <property type="evidence" value="ECO:0007669"/>
    <property type="project" value="UniProtKB-KW"/>
</dbReference>
<dbReference type="Pfam" id="PF00249">
    <property type="entry name" value="Myb_DNA-binding"/>
    <property type="match status" value="1"/>
</dbReference>
<feature type="compositionally biased region" description="Basic residues" evidence="6">
    <location>
        <begin position="123"/>
        <end position="133"/>
    </location>
</feature>
<dbReference type="InterPro" id="IPR001005">
    <property type="entry name" value="SANT/Myb"/>
</dbReference>
<dbReference type="CDD" id="cd00167">
    <property type="entry name" value="SANT"/>
    <property type="match status" value="1"/>
</dbReference>
<dbReference type="PROSITE" id="PS50090">
    <property type="entry name" value="MYB_LIKE"/>
    <property type="match status" value="1"/>
</dbReference>
<dbReference type="InterPro" id="IPR017930">
    <property type="entry name" value="Myb_dom"/>
</dbReference>
<feature type="compositionally biased region" description="Polar residues" evidence="6">
    <location>
        <begin position="351"/>
        <end position="366"/>
    </location>
</feature>
<comment type="subcellular location">
    <subcellularLocation>
        <location evidence="1">Nucleus</location>
    </subcellularLocation>
</comment>
<dbReference type="OrthoDB" id="118550at2759"/>